<reference evidence="3" key="1">
    <citation type="submission" date="2016-05" db="EMBL/GenBank/DDBJ databases">
        <title>Comparative genomics of biotechnologically important yeasts.</title>
        <authorList>
            <consortium name="DOE Joint Genome Institute"/>
            <person name="Riley R."/>
            <person name="Haridas S."/>
            <person name="Wolfe K.H."/>
            <person name="Lopes M.R."/>
            <person name="Hittinger C.T."/>
            <person name="Goker M."/>
            <person name="Salamov A."/>
            <person name="Wisecaver J."/>
            <person name="Long T.M."/>
            <person name="Aerts A.L."/>
            <person name="Barry K."/>
            <person name="Choi C."/>
            <person name="Clum A."/>
            <person name="Coughlan A.Y."/>
            <person name="Deshpande S."/>
            <person name="Douglass A.P."/>
            <person name="Hanson S.J."/>
            <person name="Klenk H.-P."/>
            <person name="Labutti K."/>
            <person name="Lapidus A."/>
            <person name="Lindquist E."/>
            <person name="Lipzen A."/>
            <person name="Meier-Kolthoff J.P."/>
            <person name="Ohm R.A."/>
            <person name="Otillar R.P."/>
            <person name="Pangilinan J."/>
            <person name="Peng Y."/>
            <person name="Rokas A."/>
            <person name="Rosa C.A."/>
            <person name="Scheuner C."/>
            <person name="Sibirny A.A."/>
            <person name="Slot J.C."/>
            <person name="Stielow J.B."/>
            <person name="Sun H."/>
            <person name="Kurtzman C.P."/>
            <person name="Blackwell M."/>
            <person name="Grigoriev I.V."/>
            <person name="Jeffries T.W."/>
        </authorList>
    </citation>
    <scope>NUCLEOTIDE SEQUENCE [LARGE SCALE GENOMIC DNA]</scope>
    <source>
        <strain evidence="3">DSM 1968</strain>
    </source>
</reference>
<dbReference type="AlphaFoldDB" id="A0A1D2VSH0"/>
<proteinExistence type="predicted"/>
<dbReference type="GeneID" id="30962288"/>
<evidence type="ECO:0000256" key="1">
    <source>
        <dbReference type="SAM" id="MobiDB-lite"/>
    </source>
</evidence>
<accession>A0A1D2VSH0</accession>
<feature type="region of interest" description="Disordered" evidence="1">
    <location>
        <begin position="338"/>
        <end position="362"/>
    </location>
</feature>
<gene>
    <name evidence="2" type="ORF">ASCRUDRAFT_106205</name>
</gene>
<dbReference type="Proteomes" id="UP000095038">
    <property type="component" value="Unassembled WGS sequence"/>
</dbReference>
<keyword evidence="3" id="KW-1185">Reference proteome</keyword>
<protein>
    <submittedName>
        <fullName evidence="2">Uncharacterized protein</fullName>
    </submittedName>
</protein>
<name>A0A1D2VSH0_9ASCO</name>
<organism evidence="2 3">
    <name type="scientific">Ascoidea rubescens DSM 1968</name>
    <dbReference type="NCBI Taxonomy" id="1344418"/>
    <lineage>
        <taxon>Eukaryota</taxon>
        <taxon>Fungi</taxon>
        <taxon>Dikarya</taxon>
        <taxon>Ascomycota</taxon>
        <taxon>Saccharomycotina</taxon>
        <taxon>Saccharomycetes</taxon>
        <taxon>Ascoideaceae</taxon>
        <taxon>Ascoidea</taxon>
    </lineage>
</organism>
<sequence length="1160" mass="137329">MQRNLFLKYGSFRITYYTFFLSLVSLQKTVVSTFHTLSYVSRSNSKSSPTQSFSDKNKELNLIPILINKKLKIFSKNKAFLVPQTYRVVLLENYKKACEANLKKVAATNPNPNQNPMVLPFNLYRNLLNFPFFDGKNSNKFQSLWDDFCLSNHDYDDLFENLMSNNLDLNEFKLFVAFTIKLSFTDSLILNCFNFLTKSYFFNNNVLTKIQSLPNHLHSSKSQISDQEKKKEKDLRNLKLEKITYFRNDIYNLFLSSCFISLNLDLAYQIHSQIFTLVDPSTINWEIIIKSAFLNEEYNYIQLKPDFNQNNTSSTINQENDDSSFKSSILDYFFTKSSETQNDNDNDNKNKNKNNHNHNVNNNLKTSNVQYSSLHVLYDLYKSLNFTAAGQGFYKHLICFFIKYSLPFNNLNRNHFSPLLILDYNLFLFSNNDLPPNSSYLEPILDHLTSEKLKEKINSSVHKNYVDAFFNLLFRNQKNLSYIINSNIRKKPSENHFTHLWLQKSTSYRILSLINQSSYPLENLEHFLSCLSLNHVYSSIYLKNQISFWNNVYFHCSIIPIKKIDLLFNGFCADLFSIQKIDKSSPMPFFFLSDSSYLIYDIKFKLLLKKLDKYKVTEKNKRFALFLEIVQLFNKYISSFPIDSIFERFEKSFQDSNILSPQFIGCYIKIGTYKDIFFSLSLEASENQYSEKTFQLVLKLLFKFSTLLLKIHNGTINETDPKKIMIMRKTILSYMFQICNNYIYGFSNFDFEKSNFKANHGIGKLNYSLKSKNLLSPAQNKFYKRSDKDLIQDAKTMESVIAAKFANVKLILKIFEKLNHEELINALEYKKFDNVRLYYYTKTKKFSEAISIILESFIENQSSRLQDSKKVFNDVVDGKIEGEIKFKNIFILFNYLLYNHQMFNEEKYKNFTNVTFRNHKEFLKYIVDLFIKILDDARFDRLNKEEISMMLLIWKKILANYTYSFSSFCELEIFICWLVNYLQNKKISIKVIQEKVFDHSNVLKIIIAGIVKQKDYPFVGLWLLQKLKKEYKMNLSQLNENKSKNHIMIEKIRKVIKDIFFKVYFSENRDERKLKFKRGLDSQDMTKEMNGNRDGSINDDGDLGLKENWNRKNNKIIICEDLNLMNQMNDIKYRDIFENRFYNIESALNEFNRLGEELFN</sequence>
<dbReference type="InParanoid" id="A0A1D2VSH0"/>
<dbReference type="EMBL" id="KV454475">
    <property type="protein sequence ID" value="ODV64551.1"/>
    <property type="molecule type" value="Genomic_DNA"/>
</dbReference>
<dbReference type="RefSeq" id="XP_020050858.1">
    <property type="nucleotide sequence ID" value="XM_020188652.1"/>
</dbReference>
<evidence type="ECO:0000313" key="3">
    <source>
        <dbReference type="Proteomes" id="UP000095038"/>
    </source>
</evidence>
<evidence type="ECO:0000313" key="2">
    <source>
        <dbReference type="EMBL" id="ODV64551.1"/>
    </source>
</evidence>